<dbReference type="PANTHER" id="PTHR38340">
    <property type="entry name" value="S-LAYER PROTEIN"/>
    <property type="match status" value="1"/>
</dbReference>
<reference evidence="4" key="1">
    <citation type="submission" date="2021-05" db="EMBL/GenBank/DDBJ databases">
        <authorList>
            <person name="Pietrasiak N."/>
            <person name="Ward R."/>
            <person name="Stajich J.E."/>
            <person name="Kurbessoian T."/>
        </authorList>
    </citation>
    <scope>NUCLEOTIDE SEQUENCE</scope>
    <source>
        <strain evidence="4">GSE-TBD4-15B</strain>
    </source>
</reference>
<dbReference type="Gene3D" id="2.160.20.10">
    <property type="entry name" value="Single-stranded right-handed beta-helix, Pectin lyase-like"/>
    <property type="match status" value="1"/>
</dbReference>
<dbReference type="PANTHER" id="PTHR38340:SF1">
    <property type="entry name" value="S-LAYER PROTEIN"/>
    <property type="match status" value="1"/>
</dbReference>
<dbReference type="GO" id="GO:0005509">
    <property type="term" value="F:calcium ion binding"/>
    <property type="evidence" value="ECO:0007669"/>
    <property type="project" value="InterPro"/>
</dbReference>
<dbReference type="InterPro" id="IPR050557">
    <property type="entry name" value="RTX_toxin/Mannuronan_C5-epim"/>
</dbReference>
<sequence length="581" mass="61407">MAKTYYVSANGSDKNDGFSTQNAFATLQKAANQTQPGDTVLVMNGTYTQPPDSNGNVLTVRNSGTANAWITYKAYPGHQPRIASTGWTGIEIQGADYITIEGFELVGNNDSVTLDYALSQKNNLNNPTTSGNGILINAKNGSNPHHIVIRNNSVSKFGGGGISTLGADYITIEGNRVYGNAWFSPYANSGISVLGGWNSDGNTGYKLIIRNNQVSGNQQLVPWFQTGTVTDGNGIIIDTTRNKDIFNTDTGANGAYKGRTLIENNLVYTNGGRGIHAFLSDHIDVINNTTYMNSAHPEITGGEITSIEASDIKVLNNIIYASPGLPGNTVLEASNVIYDYNLVYNTTEFTTSSAHNIIGLDPLFTNPAAGDFSLQASSAALDKGASGLVTTDFFKLSRPQGSGVDLGAIERQISPATNSPPSLAPDALLNVISGTTRSEQIRGTAQDDSIDGKGGNDRIDGGGGNDALVGNSGSDWLSGGVGNDILMGGVGNDRLMGGLGNDSLNGGQGADIFVLGRDDLQDTIQDFKDRYDRIQLVGGLRFSSLTIEQRGNDTLIKLGETTLADLLNCRASQITAADFRR</sequence>
<dbReference type="SUPFAM" id="SSF51120">
    <property type="entry name" value="beta-Roll"/>
    <property type="match status" value="1"/>
</dbReference>
<dbReference type="AlphaFoldDB" id="A0A951PF21"/>
<dbReference type="PROSITE" id="PS00330">
    <property type="entry name" value="HEMOLYSIN_CALCIUM"/>
    <property type="match status" value="3"/>
</dbReference>
<dbReference type="InterPro" id="IPR011049">
    <property type="entry name" value="Serralysin-like_metalloprot_C"/>
</dbReference>
<dbReference type="InterPro" id="IPR001343">
    <property type="entry name" value="Hemolysn_Ca-bd"/>
</dbReference>
<dbReference type="InterPro" id="IPR012334">
    <property type="entry name" value="Pectin_lyas_fold"/>
</dbReference>
<dbReference type="SUPFAM" id="SSF51126">
    <property type="entry name" value="Pectin lyase-like"/>
    <property type="match status" value="1"/>
</dbReference>
<dbReference type="InterPro" id="IPR011050">
    <property type="entry name" value="Pectin_lyase_fold/virulence"/>
</dbReference>
<feature type="region of interest" description="Disordered" evidence="3">
    <location>
        <begin position="439"/>
        <end position="465"/>
    </location>
</feature>
<dbReference type="InterPro" id="IPR018511">
    <property type="entry name" value="Hemolysin-typ_Ca-bd_CS"/>
</dbReference>
<dbReference type="Proteomes" id="UP000707356">
    <property type="component" value="Unassembled WGS sequence"/>
</dbReference>
<keyword evidence="2" id="KW-0964">Secreted</keyword>
<comment type="subcellular location">
    <subcellularLocation>
        <location evidence="1">Secreted</location>
    </subcellularLocation>
</comment>
<evidence type="ECO:0000313" key="4">
    <source>
        <dbReference type="EMBL" id="MBW4467868.1"/>
    </source>
</evidence>
<organism evidence="4 5">
    <name type="scientific">Pegethrix bostrychoides GSE-TBD4-15B</name>
    <dbReference type="NCBI Taxonomy" id="2839662"/>
    <lineage>
        <taxon>Bacteria</taxon>
        <taxon>Bacillati</taxon>
        <taxon>Cyanobacteriota</taxon>
        <taxon>Cyanophyceae</taxon>
        <taxon>Oculatellales</taxon>
        <taxon>Oculatellaceae</taxon>
        <taxon>Pegethrix</taxon>
    </lineage>
</organism>
<evidence type="ECO:0000256" key="2">
    <source>
        <dbReference type="ARBA" id="ARBA00022525"/>
    </source>
</evidence>
<dbReference type="Gene3D" id="2.150.10.10">
    <property type="entry name" value="Serralysin-like metalloprotease, C-terminal"/>
    <property type="match status" value="1"/>
</dbReference>
<evidence type="ECO:0000313" key="5">
    <source>
        <dbReference type="Proteomes" id="UP000707356"/>
    </source>
</evidence>
<dbReference type="SMART" id="SM00710">
    <property type="entry name" value="PbH1"/>
    <property type="match status" value="5"/>
</dbReference>
<gene>
    <name evidence="4" type="ORF">KME07_20775</name>
</gene>
<dbReference type="InterPro" id="IPR006626">
    <property type="entry name" value="PbH1"/>
</dbReference>
<dbReference type="InterPro" id="IPR059226">
    <property type="entry name" value="Choice_anch_Q_dom"/>
</dbReference>
<dbReference type="Pfam" id="PF00353">
    <property type="entry name" value="HemolysinCabind"/>
    <property type="match status" value="1"/>
</dbReference>
<dbReference type="NCBIfam" id="NF041518">
    <property type="entry name" value="choice_anch_Q"/>
    <property type="match status" value="1"/>
</dbReference>
<name>A0A951PF21_9CYAN</name>
<reference evidence="4" key="2">
    <citation type="journal article" date="2022" name="Microbiol. Resour. Announc.">
        <title>Metagenome Sequencing to Explore Phylogenomics of Terrestrial Cyanobacteria.</title>
        <authorList>
            <person name="Ward R.D."/>
            <person name="Stajich J.E."/>
            <person name="Johansen J.R."/>
            <person name="Huntemann M."/>
            <person name="Clum A."/>
            <person name="Foster B."/>
            <person name="Foster B."/>
            <person name="Roux S."/>
            <person name="Palaniappan K."/>
            <person name="Varghese N."/>
            <person name="Mukherjee S."/>
            <person name="Reddy T.B.K."/>
            <person name="Daum C."/>
            <person name="Copeland A."/>
            <person name="Chen I.A."/>
            <person name="Ivanova N.N."/>
            <person name="Kyrpides N.C."/>
            <person name="Shapiro N."/>
            <person name="Eloe-Fadrosh E.A."/>
            <person name="Pietrasiak N."/>
        </authorList>
    </citation>
    <scope>NUCLEOTIDE SEQUENCE</scope>
    <source>
        <strain evidence="4">GSE-TBD4-15B</strain>
    </source>
</reference>
<dbReference type="PRINTS" id="PR00313">
    <property type="entry name" value="CABNDNGRPT"/>
</dbReference>
<protein>
    <submittedName>
        <fullName evidence="4">Right-handed parallel beta-helix repeat-containing protein</fullName>
    </submittedName>
</protein>
<evidence type="ECO:0000256" key="3">
    <source>
        <dbReference type="SAM" id="MobiDB-lite"/>
    </source>
</evidence>
<comment type="caution">
    <text evidence="4">The sequence shown here is derived from an EMBL/GenBank/DDBJ whole genome shotgun (WGS) entry which is preliminary data.</text>
</comment>
<evidence type="ECO:0000256" key="1">
    <source>
        <dbReference type="ARBA" id="ARBA00004613"/>
    </source>
</evidence>
<dbReference type="GO" id="GO:0005576">
    <property type="term" value="C:extracellular region"/>
    <property type="evidence" value="ECO:0007669"/>
    <property type="project" value="UniProtKB-SubCell"/>
</dbReference>
<dbReference type="EMBL" id="JAHHHV010000081">
    <property type="protein sequence ID" value="MBW4467868.1"/>
    <property type="molecule type" value="Genomic_DNA"/>
</dbReference>
<feature type="compositionally biased region" description="Basic and acidic residues" evidence="3">
    <location>
        <begin position="450"/>
        <end position="460"/>
    </location>
</feature>
<proteinExistence type="predicted"/>
<accession>A0A951PF21</accession>